<gene>
    <name evidence="5" type="ORF">SAMN04488036_104149</name>
</gene>
<keyword evidence="3" id="KW-0574">Periplasm</keyword>
<dbReference type="PROSITE" id="PS51318">
    <property type="entry name" value="TAT"/>
    <property type="match status" value="1"/>
</dbReference>
<dbReference type="InterPro" id="IPR018389">
    <property type="entry name" value="DctP_fam"/>
</dbReference>
<evidence type="ECO:0000256" key="1">
    <source>
        <dbReference type="ARBA" id="ARBA00004418"/>
    </source>
</evidence>
<dbReference type="InterPro" id="IPR006311">
    <property type="entry name" value="TAT_signal"/>
</dbReference>
<evidence type="ECO:0000313" key="5">
    <source>
        <dbReference type="EMBL" id="SFL02720.1"/>
    </source>
</evidence>
<comment type="subcellular location">
    <subcellularLocation>
        <location evidence="1">Periplasm</location>
    </subcellularLocation>
</comment>
<feature type="signal peptide" evidence="4">
    <location>
        <begin position="1"/>
        <end position="26"/>
    </location>
</feature>
<dbReference type="InterPro" id="IPR038404">
    <property type="entry name" value="TRAP_DctP_sf"/>
</dbReference>
<dbReference type="NCBIfam" id="NF037995">
    <property type="entry name" value="TRAP_S1"/>
    <property type="match status" value="1"/>
</dbReference>
<evidence type="ECO:0000256" key="3">
    <source>
        <dbReference type="ARBA" id="ARBA00022764"/>
    </source>
</evidence>
<dbReference type="EMBL" id="FOSZ01000004">
    <property type="protein sequence ID" value="SFL02720.1"/>
    <property type="molecule type" value="Genomic_DNA"/>
</dbReference>
<reference evidence="6" key="1">
    <citation type="submission" date="2016-10" db="EMBL/GenBank/DDBJ databases">
        <authorList>
            <person name="Varghese N."/>
            <person name="Submissions S."/>
        </authorList>
    </citation>
    <scope>NUCLEOTIDE SEQUENCE [LARGE SCALE GENOMIC DNA]</scope>
    <source>
        <strain evidence="6">DSM 28453</strain>
    </source>
</reference>
<keyword evidence="6" id="KW-1185">Reference proteome</keyword>
<dbReference type="CDD" id="cd13665">
    <property type="entry name" value="PBP2_TRAP_Dctp3_4"/>
    <property type="match status" value="1"/>
</dbReference>
<dbReference type="STRING" id="1280847.SAMN04488036_104149"/>
<keyword evidence="2 4" id="KW-0732">Signal</keyword>
<dbReference type="GO" id="GO:0042597">
    <property type="term" value="C:periplasmic space"/>
    <property type="evidence" value="ECO:0007669"/>
    <property type="project" value="UniProtKB-SubCell"/>
</dbReference>
<dbReference type="AlphaFoldDB" id="A0A1I4ECL5"/>
<feature type="chain" id="PRO_5011578347" evidence="4">
    <location>
        <begin position="27"/>
        <end position="347"/>
    </location>
</feature>
<dbReference type="Pfam" id="PF03480">
    <property type="entry name" value="DctP"/>
    <property type="match status" value="1"/>
</dbReference>
<dbReference type="PANTHER" id="PTHR33376">
    <property type="match status" value="1"/>
</dbReference>
<dbReference type="RefSeq" id="WP_093323812.1">
    <property type="nucleotide sequence ID" value="NZ_FOSZ01000004.1"/>
</dbReference>
<sequence>MTTRRTILNILGGAAALAMTAGASVAQDVTLRLHQFLPPQANVPKHILDPWADSVEEASEGRIKIDRFGAMALGGTPPSLMDQAKDGVVDLVWTVVGYTPGRFPSTEVFELPFMVEDAGAGSYAYWKMFDKHMKDSEFKDLKILGTWVHGPGMFHTNKPVAKPGDLAGMKIRGGSRLVNELLKTTGANPVGMPVPAIPEALSKGVIDGTTIPWEVTAALKVPELVGNHTEFEGNALYTLTFVLAMNKAKWDSLPADLQAAMDAKSGLDFSVFAGKTMQEYDAPARKAAADRGNNIFTVSEADAAEWATVVNPIYDTWIADMDKRGIDGQAMIDEAKMLMEEYKKNNM</sequence>
<evidence type="ECO:0000256" key="4">
    <source>
        <dbReference type="SAM" id="SignalP"/>
    </source>
</evidence>
<organism evidence="5 6">
    <name type="scientific">Shimia haliotis</name>
    <dbReference type="NCBI Taxonomy" id="1280847"/>
    <lineage>
        <taxon>Bacteria</taxon>
        <taxon>Pseudomonadati</taxon>
        <taxon>Pseudomonadota</taxon>
        <taxon>Alphaproteobacteria</taxon>
        <taxon>Rhodobacterales</taxon>
        <taxon>Roseobacteraceae</taxon>
    </lineage>
</organism>
<dbReference type="GO" id="GO:0055085">
    <property type="term" value="P:transmembrane transport"/>
    <property type="evidence" value="ECO:0007669"/>
    <property type="project" value="InterPro"/>
</dbReference>
<dbReference type="PANTHER" id="PTHR33376:SF15">
    <property type="entry name" value="BLL6794 PROTEIN"/>
    <property type="match status" value="1"/>
</dbReference>
<dbReference type="Proteomes" id="UP000198851">
    <property type="component" value="Unassembled WGS sequence"/>
</dbReference>
<dbReference type="OrthoDB" id="7822595at2"/>
<dbReference type="Gene3D" id="3.40.190.170">
    <property type="entry name" value="Bacterial extracellular solute-binding protein, family 7"/>
    <property type="match status" value="1"/>
</dbReference>
<evidence type="ECO:0000256" key="2">
    <source>
        <dbReference type="ARBA" id="ARBA00022729"/>
    </source>
</evidence>
<proteinExistence type="predicted"/>
<accession>A0A1I4ECL5</accession>
<protein>
    <submittedName>
        <fullName evidence="5">TRAP-type C4-dicarboxylate transport system, substrate-binding protein</fullName>
    </submittedName>
</protein>
<evidence type="ECO:0000313" key="6">
    <source>
        <dbReference type="Proteomes" id="UP000198851"/>
    </source>
</evidence>
<name>A0A1I4ECL5_9RHOB</name>